<proteinExistence type="predicted"/>
<feature type="transmembrane region" description="Helical" evidence="1">
    <location>
        <begin position="44"/>
        <end position="67"/>
    </location>
</feature>
<keyword evidence="3" id="KW-1185">Reference proteome</keyword>
<reference evidence="2 3" key="1">
    <citation type="submission" date="2018-06" db="EMBL/GenBank/DDBJ databases">
        <title>Natronomonas sp. F16-60 a new haloarchaeon isolated from a solar saltern of Isla Cristina, Huelva, Spain.</title>
        <authorList>
            <person name="Duran-Viseras A."/>
            <person name="Sanchez-Porro C."/>
            <person name="Ventosa A."/>
        </authorList>
    </citation>
    <scope>NUCLEOTIDE SEQUENCE [LARGE SCALE GENOMIC DNA]</scope>
    <source>
        <strain evidence="2 3">F16-60</strain>
    </source>
</reference>
<feature type="transmembrane region" description="Helical" evidence="1">
    <location>
        <begin position="398"/>
        <end position="425"/>
    </location>
</feature>
<feature type="transmembrane region" description="Helical" evidence="1">
    <location>
        <begin position="350"/>
        <end position="371"/>
    </location>
</feature>
<feature type="transmembrane region" description="Helical" evidence="1">
    <location>
        <begin position="309"/>
        <end position="329"/>
    </location>
</feature>
<feature type="transmembrane region" description="Helical" evidence="1">
    <location>
        <begin position="125"/>
        <end position="149"/>
    </location>
</feature>
<dbReference type="InParanoid" id="A0A554N9Y2"/>
<dbReference type="EMBL" id="QMDX01000004">
    <property type="protein sequence ID" value="TSD14214.1"/>
    <property type="molecule type" value="Genomic_DNA"/>
</dbReference>
<feature type="transmembrane region" description="Helical" evidence="1">
    <location>
        <begin position="437"/>
        <end position="455"/>
    </location>
</feature>
<feature type="transmembrane region" description="Helical" evidence="1">
    <location>
        <begin position="200"/>
        <end position="219"/>
    </location>
</feature>
<protein>
    <submittedName>
        <fullName evidence="2">Uncharacterized protein</fullName>
    </submittedName>
</protein>
<feature type="transmembrane region" description="Helical" evidence="1">
    <location>
        <begin position="169"/>
        <end position="188"/>
    </location>
</feature>
<name>A0A554N9Y2_9EURY</name>
<evidence type="ECO:0000256" key="1">
    <source>
        <dbReference type="SAM" id="Phobius"/>
    </source>
</evidence>
<feature type="transmembrane region" description="Helical" evidence="1">
    <location>
        <begin position="88"/>
        <end position="113"/>
    </location>
</feature>
<dbReference type="OrthoDB" id="307643at2157"/>
<sequence length="464" mass="49184">MRCPQRRAVGAGLVAASLALALTGRATAHGGSLSADDSRALAVPLWLFLSTGGGVVGVSFLLTSFVTDRELLRAVRERRRDVVLPSGVRRWLAICARAIGLLGLAAVLVVGVVGPAAPLSNLAVLVVWVGWWAGFTMTTYLVGNAWPVFNPWRVALPLRERLPAPDWRLPERVGSWPAVAGLLAFIWLEVVSPLAGDPRLLAGVVGAYSALAVAGGFAFGEEWFERVDPISRVFASFGAVAPVYRDAGGSLGLRVPGTGLESPDLVRDASDVAFVVALLWVTTYDGLVATPPWRGFATAIVGAGVPAAVLYPVALLAGFGVFLAIYRVAVSRGRRDAESYRDPLELANRFAPSLLAIAAGYHVAHYLGYFIELSPALLGALSAPLAPPAPVAVVLPPWFSVVSLGFVLLGHLGAIWVAHAVAYDLFPSRMQAVRSQYALTAAMVFYTMTSLWIVSRPYAAPPFV</sequence>
<accession>A0A554N9Y2</accession>
<gene>
    <name evidence="2" type="ORF">DP107_08130</name>
</gene>
<dbReference type="Proteomes" id="UP000319894">
    <property type="component" value="Unassembled WGS sequence"/>
</dbReference>
<keyword evidence="1" id="KW-0472">Membrane</keyword>
<evidence type="ECO:0000313" key="3">
    <source>
        <dbReference type="Proteomes" id="UP000319894"/>
    </source>
</evidence>
<feature type="transmembrane region" description="Helical" evidence="1">
    <location>
        <begin position="272"/>
        <end position="289"/>
    </location>
</feature>
<dbReference type="RefSeq" id="WP_144261661.1">
    <property type="nucleotide sequence ID" value="NZ_QMDX01000004.1"/>
</dbReference>
<evidence type="ECO:0000313" key="2">
    <source>
        <dbReference type="EMBL" id="TSD14214.1"/>
    </source>
</evidence>
<dbReference type="AlphaFoldDB" id="A0A554N9Y2"/>
<keyword evidence="1" id="KW-0812">Transmembrane</keyword>
<comment type="caution">
    <text evidence="2">The sequence shown here is derived from an EMBL/GenBank/DDBJ whole genome shotgun (WGS) entry which is preliminary data.</text>
</comment>
<keyword evidence="1" id="KW-1133">Transmembrane helix</keyword>
<organism evidence="2 3">
    <name type="scientific">Haloglomus irregulare</name>
    <dbReference type="NCBI Taxonomy" id="2234134"/>
    <lineage>
        <taxon>Archaea</taxon>
        <taxon>Methanobacteriati</taxon>
        <taxon>Methanobacteriota</taxon>
        <taxon>Stenosarchaea group</taxon>
        <taxon>Halobacteria</taxon>
        <taxon>Halobacteriales</taxon>
        <taxon>Natronomonadaceae</taxon>
        <taxon>Haloglomus</taxon>
    </lineage>
</organism>